<dbReference type="AlphaFoldDB" id="A0A2T4C0I8"/>
<evidence type="ECO:0000313" key="2">
    <source>
        <dbReference type="Proteomes" id="UP000240760"/>
    </source>
</evidence>
<dbReference type="Proteomes" id="UP000240760">
    <property type="component" value="Unassembled WGS sequence"/>
</dbReference>
<protein>
    <submittedName>
        <fullName evidence="1">Uncharacterized protein</fullName>
    </submittedName>
</protein>
<proteinExistence type="predicted"/>
<evidence type="ECO:0000313" key="1">
    <source>
        <dbReference type="EMBL" id="PTB75066.1"/>
    </source>
</evidence>
<reference evidence="1 2" key="1">
    <citation type="submission" date="2016-07" db="EMBL/GenBank/DDBJ databases">
        <title>Multiple horizontal gene transfer events from other fungi enriched the ability of initially mycotrophic Trichoderma (Ascomycota) to feed on dead plant biomass.</title>
        <authorList>
            <consortium name="DOE Joint Genome Institute"/>
            <person name="Aerts A."/>
            <person name="Atanasova L."/>
            <person name="Chenthamara K."/>
            <person name="Zhang J."/>
            <person name="Grujic M."/>
            <person name="Henrissat B."/>
            <person name="Kuo A."/>
            <person name="Salamov A."/>
            <person name="Lipzen A."/>
            <person name="Labutti K."/>
            <person name="Barry K."/>
            <person name="Miao Y."/>
            <person name="Rahimi M.J."/>
            <person name="Shen Q."/>
            <person name="Grigoriev I.V."/>
            <person name="Kubicek C.P."/>
            <person name="Druzhinina I.S."/>
        </authorList>
    </citation>
    <scope>NUCLEOTIDE SEQUENCE [LARGE SCALE GENOMIC DNA]</scope>
    <source>
        <strain evidence="1 2">ATCC 18648</strain>
    </source>
</reference>
<gene>
    <name evidence="1" type="ORF">M440DRAFT_1268228</name>
</gene>
<dbReference type="EMBL" id="KZ679134">
    <property type="protein sequence ID" value="PTB75066.1"/>
    <property type="molecule type" value="Genomic_DNA"/>
</dbReference>
<organism evidence="1 2">
    <name type="scientific">Trichoderma longibrachiatum ATCC 18648</name>
    <dbReference type="NCBI Taxonomy" id="983965"/>
    <lineage>
        <taxon>Eukaryota</taxon>
        <taxon>Fungi</taxon>
        <taxon>Dikarya</taxon>
        <taxon>Ascomycota</taxon>
        <taxon>Pezizomycotina</taxon>
        <taxon>Sordariomycetes</taxon>
        <taxon>Hypocreomycetidae</taxon>
        <taxon>Hypocreales</taxon>
        <taxon>Hypocreaceae</taxon>
        <taxon>Trichoderma</taxon>
    </lineage>
</organism>
<sequence length="185" mass="21090">MLARQSLGLSHIVEHHGQFLTTQCHLFEILFQFPIYLQQNEPTAPEKQTKQKKRLVLVKKGPACQLPNRPRAVASRPNRRNDAATLHHDSVAPQHPAQLLHVAHVFFCKKKIRREGKMETVVRIRHPVFEGFFFSRLSSANARTAPNNLKGKDVWVADLLENRAVMLRVFVACLFQVLSGASSFH</sequence>
<accession>A0A2T4C0I8</accession>
<keyword evidence="2" id="KW-1185">Reference proteome</keyword>
<name>A0A2T4C0I8_TRILO</name>